<gene>
    <name evidence="6" type="ORF">MTBPR1_10135</name>
</gene>
<dbReference type="AlphaFoldDB" id="A0A1C3RCB3"/>
<dbReference type="InterPro" id="IPR000160">
    <property type="entry name" value="GGDEF_dom"/>
</dbReference>
<dbReference type="Pfam" id="PF00563">
    <property type="entry name" value="EAL"/>
    <property type="match status" value="1"/>
</dbReference>
<dbReference type="InterPro" id="IPR035919">
    <property type="entry name" value="EAL_sf"/>
</dbReference>
<evidence type="ECO:0000313" key="6">
    <source>
        <dbReference type="EMBL" id="SCA54888.1"/>
    </source>
</evidence>
<dbReference type="SMART" id="SM00052">
    <property type="entry name" value="EAL"/>
    <property type="match status" value="1"/>
</dbReference>
<dbReference type="FunFam" id="3.30.70.270:FF:000001">
    <property type="entry name" value="Diguanylate cyclase domain protein"/>
    <property type="match status" value="1"/>
</dbReference>
<dbReference type="PROSITE" id="PS50112">
    <property type="entry name" value="PAS"/>
    <property type="match status" value="1"/>
</dbReference>
<dbReference type="CDD" id="cd00130">
    <property type="entry name" value="PAS"/>
    <property type="match status" value="2"/>
</dbReference>
<evidence type="ECO:0000259" key="2">
    <source>
        <dbReference type="PROSITE" id="PS50112"/>
    </source>
</evidence>
<feature type="domain" description="GGDEF" evidence="5">
    <location>
        <begin position="610"/>
        <end position="743"/>
    </location>
</feature>
<dbReference type="Pfam" id="PF08448">
    <property type="entry name" value="PAS_4"/>
    <property type="match status" value="1"/>
</dbReference>
<name>A0A1C3RCB3_9PROT</name>
<dbReference type="RefSeq" id="WP_069185624.1">
    <property type="nucleotide sequence ID" value="NZ_FLYE01000001.1"/>
</dbReference>
<dbReference type="PROSITE" id="PS50883">
    <property type="entry name" value="EAL"/>
    <property type="match status" value="1"/>
</dbReference>
<dbReference type="SMART" id="SM00091">
    <property type="entry name" value="PAS"/>
    <property type="match status" value="2"/>
</dbReference>
<dbReference type="InterPro" id="IPR000700">
    <property type="entry name" value="PAS-assoc_C"/>
</dbReference>
<feature type="domain" description="PAC" evidence="3">
    <location>
        <begin position="526"/>
        <end position="578"/>
    </location>
</feature>
<feature type="transmembrane region" description="Helical" evidence="1">
    <location>
        <begin position="263"/>
        <end position="285"/>
    </location>
</feature>
<dbReference type="PANTHER" id="PTHR44757:SF2">
    <property type="entry name" value="BIOFILM ARCHITECTURE MAINTENANCE PROTEIN MBAA"/>
    <property type="match status" value="1"/>
</dbReference>
<proteinExistence type="predicted"/>
<keyword evidence="1" id="KW-0472">Membrane</keyword>
<keyword evidence="6" id="KW-0808">Transferase</keyword>
<dbReference type="CDD" id="cd01948">
    <property type="entry name" value="EAL"/>
    <property type="match status" value="1"/>
</dbReference>
<dbReference type="Pfam" id="PF00990">
    <property type="entry name" value="GGDEF"/>
    <property type="match status" value="1"/>
</dbReference>
<evidence type="ECO:0000313" key="7">
    <source>
        <dbReference type="Proteomes" id="UP000231658"/>
    </source>
</evidence>
<accession>A0A1C3RCB3</accession>
<dbReference type="EC" id="2.7.7.65" evidence="6"/>
<dbReference type="SMART" id="SM00086">
    <property type="entry name" value="PAC"/>
    <property type="match status" value="2"/>
</dbReference>
<dbReference type="CDD" id="cd01949">
    <property type="entry name" value="GGDEF"/>
    <property type="match status" value="1"/>
</dbReference>
<feature type="domain" description="EAL" evidence="4">
    <location>
        <begin position="752"/>
        <end position="1006"/>
    </location>
</feature>
<dbReference type="InterPro" id="IPR000014">
    <property type="entry name" value="PAS"/>
</dbReference>
<dbReference type="SUPFAM" id="SSF55073">
    <property type="entry name" value="Nucleotide cyclase"/>
    <property type="match status" value="1"/>
</dbReference>
<dbReference type="Pfam" id="PF13426">
    <property type="entry name" value="PAS_9"/>
    <property type="match status" value="1"/>
</dbReference>
<evidence type="ECO:0000259" key="4">
    <source>
        <dbReference type="PROSITE" id="PS50883"/>
    </source>
</evidence>
<dbReference type="InterPro" id="IPR013656">
    <property type="entry name" value="PAS_4"/>
</dbReference>
<reference evidence="6 7" key="1">
    <citation type="submission" date="2016-07" db="EMBL/GenBank/DDBJ databases">
        <authorList>
            <person name="Lefevre C.T."/>
        </authorList>
    </citation>
    <scope>NUCLEOTIDE SEQUENCE [LARGE SCALE GENOMIC DNA]</scope>
    <source>
        <strain evidence="6">PR1</strain>
    </source>
</reference>
<dbReference type="InterPro" id="IPR052155">
    <property type="entry name" value="Biofilm_reg_signaling"/>
</dbReference>
<dbReference type="InterPro" id="IPR035965">
    <property type="entry name" value="PAS-like_dom_sf"/>
</dbReference>
<dbReference type="SMART" id="SM00267">
    <property type="entry name" value="GGDEF"/>
    <property type="match status" value="1"/>
</dbReference>
<feature type="domain" description="PAS" evidence="2">
    <location>
        <begin position="453"/>
        <end position="499"/>
    </location>
</feature>
<dbReference type="STRING" id="1867952.MTBPR1_10135"/>
<dbReference type="InterPro" id="IPR001610">
    <property type="entry name" value="PAC"/>
</dbReference>
<keyword evidence="1" id="KW-0812">Transmembrane</keyword>
<dbReference type="OrthoDB" id="9814202at2"/>
<dbReference type="GO" id="GO:0052621">
    <property type="term" value="F:diguanylate cyclase activity"/>
    <property type="evidence" value="ECO:0007669"/>
    <property type="project" value="UniProtKB-EC"/>
</dbReference>
<organism evidence="6 7">
    <name type="scientific">Candidatus Terasakiella magnetica</name>
    <dbReference type="NCBI Taxonomy" id="1867952"/>
    <lineage>
        <taxon>Bacteria</taxon>
        <taxon>Pseudomonadati</taxon>
        <taxon>Pseudomonadota</taxon>
        <taxon>Alphaproteobacteria</taxon>
        <taxon>Rhodospirillales</taxon>
        <taxon>Terasakiellaceae</taxon>
        <taxon>Terasakiella</taxon>
    </lineage>
</organism>
<dbReference type="Gene3D" id="3.30.450.20">
    <property type="entry name" value="PAS domain"/>
    <property type="match status" value="2"/>
</dbReference>
<dbReference type="SUPFAM" id="SSF141868">
    <property type="entry name" value="EAL domain-like"/>
    <property type="match status" value="1"/>
</dbReference>
<evidence type="ECO:0000259" key="3">
    <source>
        <dbReference type="PROSITE" id="PS50113"/>
    </source>
</evidence>
<keyword evidence="1" id="KW-1133">Transmembrane helix</keyword>
<keyword evidence="6" id="KW-0548">Nucleotidyltransferase</keyword>
<dbReference type="InterPro" id="IPR043128">
    <property type="entry name" value="Rev_trsase/Diguanyl_cyclase"/>
</dbReference>
<dbReference type="SUPFAM" id="SSF55785">
    <property type="entry name" value="PYP-like sensor domain (PAS domain)"/>
    <property type="match status" value="2"/>
</dbReference>
<dbReference type="InterPro" id="IPR001633">
    <property type="entry name" value="EAL_dom"/>
</dbReference>
<protein>
    <submittedName>
        <fullName evidence="6">Putative Diguanylate cyclase</fullName>
        <ecNumber evidence="6">2.7.7.65</ecNumber>
    </submittedName>
</protein>
<dbReference type="NCBIfam" id="TIGR00229">
    <property type="entry name" value="sensory_box"/>
    <property type="match status" value="2"/>
</dbReference>
<evidence type="ECO:0000256" key="1">
    <source>
        <dbReference type="SAM" id="Phobius"/>
    </source>
</evidence>
<dbReference type="PANTHER" id="PTHR44757">
    <property type="entry name" value="DIGUANYLATE CYCLASE DGCP"/>
    <property type="match status" value="1"/>
</dbReference>
<keyword evidence="7" id="KW-1185">Reference proteome</keyword>
<dbReference type="Proteomes" id="UP000231658">
    <property type="component" value="Unassembled WGS sequence"/>
</dbReference>
<dbReference type="PROSITE" id="PS50887">
    <property type="entry name" value="GGDEF"/>
    <property type="match status" value="1"/>
</dbReference>
<dbReference type="InterPro" id="IPR029787">
    <property type="entry name" value="Nucleotide_cyclase"/>
</dbReference>
<feature type="domain" description="PAC" evidence="3">
    <location>
        <begin position="400"/>
        <end position="456"/>
    </location>
</feature>
<dbReference type="Gene3D" id="3.20.20.450">
    <property type="entry name" value="EAL domain"/>
    <property type="match status" value="1"/>
</dbReference>
<dbReference type="PROSITE" id="PS50113">
    <property type="entry name" value="PAC"/>
    <property type="match status" value="2"/>
</dbReference>
<evidence type="ECO:0000259" key="5">
    <source>
        <dbReference type="PROSITE" id="PS50887"/>
    </source>
</evidence>
<dbReference type="EMBL" id="FLYE01000001">
    <property type="protein sequence ID" value="SCA54888.1"/>
    <property type="molecule type" value="Genomic_DNA"/>
</dbReference>
<dbReference type="Gene3D" id="3.30.70.270">
    <property type="match status" value="1"/>
</dbReference>
<dbReference type="NCBIfam" id="TIGR00254">
    <property type="entry name" value="GGDEF"/>
    <property type="match status" value="1"/>
</dbReference>
<sequence>MKFRFTPVVLLFFLSAVLGVSGFLLSTSYKNAQDALHFEQLDQISRTHELAQQFLNFRLTEARRTLETHASFREDEFGNLLSHNALKKTLFDFVIRYEKSYNEDAKIVEEYGDIVVDARNILMKNDRWFIEKTSNGLALSYQLEITYDKSINQQGTRIFKGGFYLTDNFPLINAVRTASRAFAHILVYDNEKLVSSVSLEDGVEDVAQASFKEFGPIFSTLDSPFSGDIKPIRIEKGNRGLFLLSVTTTQGAENWKETFKQTIVIGFVFVVILTLLVTFVLRVLVHRSLKGLLEYAQGVCDGDEDIHYQAGSIIEFNEVGRVIETMVDDMSEKGKYISDMVEAANSPILAWDKDGNITIINKAIQTLFDIDNLDDFKNITDFFDRFNDPMGKLACEEALRGKATRSLETKFNLYGSTRYVIWSVTPLRDMHNAVTGVIAQGQDVTQRRHAEGSLRLSSTVFENTAEGIMITDEKGNIIDVNTAFTDITGYSREDVMGQNPRIMKSGRHSQEFYEAMWGDLHNKGIWRGEIWDKRKSGEEYPKWVSISACKNDSGRLTHYVAVFSDITDKKEDEHKLEQLAHFDHLTGLPNRVLFQDRLQTALARSRRDKEHMAILFVDLDRFKQINDSLGHRVGDLLLVEVSKRLLYSIREIDTVARLSGDEFTVILTDIASVDAVELIASRIVQSLGAPYFFEGHELFVSASVGISLYPMDGETTTDLLRNADVAMYHAKEKGRNNYQFFDVRMNEHAQSQLSMANKLRIALNRNVIHPHYQLKVDIRTGKPIGLEALARWNDENGKPVSPAKFIPIAEEHGLIARVGSSILQQVCVQIRMWQDMNFEFGSVAFNLSAQQFRDPNLLSDIREAIEDNKIDPKHLEVEVTENTMMDDVEDAIQILSNLKDMGLKISIDDFGTGYSSLSYLKRFPVDTLKIDRSFINELTLDSDDAAIVSAIVSMAQKLGVSIVAEGVENIEQSQYLKEIGCYHVQGYLYAKPCAGGELPLVWEHVIREFAE</sequence>